<evidence type="ECO:0000256" key="4">
    <source>
        <dbReference type="RuleBase" id="RU000682"/>
    </source>
</evidence>
<dbReference type="AlphaFoldDB" id="A0AAD4T7V0"/>
<evidence type="ECO:0008006" key="10">
    <source>
        <dbReference type="Google" id="ProtNLM"/>
    </source>
</evidence>
<comment type="subcellular location">
    <subcellularLocation>
        <location evidence="1 3 4">Nucleus</location>
    </subcellularLocation>
</comment>
<dbReference type="GO" id="GO:0003677">
    <property type="term" value="F:DNA binding"/>
    <property type="evidence" value="ECO:0007669"/>
    <property type="project" value="UniProtKB-UniRule"/>
</dbReference>
<evidence type="ECO:0000313" key="9">
    <source>
        <dbReference type="Proteomes" id="UP001202328"/>
    </source>
</evidence>
<evidence type="ECO:0000256" key="5">
    <source>
        <dbReference type="SAM" id="MobiDB-lite"/>
    </source>
</evidence>
<organism evidence="8 9">
    <name type="scientific">Papaver atlanticum</name>
    <dbReference type="NCBI Taxonomy" id="357466"/>
    <lineage>
        <taxon>Eukaryota</taxon>
        <taxon>Viridiplantae</taxon>
        <taxon>Streptophyta</taxon>
        <taxon>Embryophyta</taxon>
        <taxon>Tracheophyta</taxon>
        <taxon>Spermatophyta</taxon>
        <taxon>Magnoliopsida</taxon>
        <taxon>Ranunculales</taxon>
        <taxon>Papaveraceae</taxon>
        <taxon>Papaveroideae</taxon>
        <taxon>Papaver</taxon>
    </lineage>
</organism>
<feature type="domain" description="Homeobox" evidence="6">
    <location>
        <begin position="24"/>
        <end position="74"/>
    </location>
</feature>
<dbReference type="InterPro" id="IPR028942">
    <property type="entry name" value="WHIM1_dom"/>
</dbReference>
<dbReference type="GO" id="GO:0006357">
    <property type="term" value="P:regulation of transcription by RNA polymerase II"/>
    <property type="evidence" value="ECO:0007669"/>
    <property type="project" value="InterPro"/>
</dbReference>
<feature type="region of interest" description="Disordered" evidence="5">
    <location>
        <begin position="680"/>
        <end position="724"/>
    </location>
</feature>
<feature type="region of interest" description="Disordered" evidence="5">
    <location>
        <begin position="972"/>
        <end position="998"/>
    </location>
</feature>
<feature type="compositionally biased region" description="Basic and acidic residues" evidence="5">
    <location>
        <begin position="388"/>
        <end position="403"/>
    </location>
</feature>
<feature type="compositionally biased region" description="Polar residues" evidence="5">
    <location>
        <begin position="981"/>
        <end position="998"/>
    </location>
</feature>
<dbReference type="GO" id="GO:0005634">
    <property type="term" value="C:nucleus"/>
    <property type="evidence" value="ECO:0007669"/>
    <property type="project" value="UniProtKB-SubCell"/>
</dbReference>
<gene>
    <name evidence="8" type="ORF">MKW98_030535</name>
</gene>
<proteinExistence type="predicted"/>
<evidence type="ECO:0000256" key="1">
    <source>
        <dbReference type="ARBA" id="ARBA00004123"/>
    </source>
</evidence>
<dbReference type="SMART" id="SM00389">
    <property type="entry name" value="HOX"/>
    <property type="match status" value="1"/>
</dbReference>
<evidence type="ECO:0000259" key="6">
    <source>
        <dbReference type="PROSITE" id="PS50071"/>
    </source>
</evidence>
<dbReference type="InterPro" id="IPR044977">
    <property type="entry name" value="RLT1-3"/>
</dbReference>
<dbReference type="Pfam" id="PF02791">
    <property type="entry name" value="DDT"/>
    <property type="match status" value="1"/>
</dbReference>
<dbReference type="Pfam" id="PF00046">
    <property type="entry name" value="Homeodomain"/>
    <property type="match status" value="1"/>
</dbReference>
<dbReference type="PANTHER" id="PTHR36968:SF8">
    <property type="entry name" value="HOMEOBOX-DDT DOMAIN PROTEIN RLT3 ISOFORM X1"/>
    <property type="match status" value="1"/>
</dbReference>
<comment type="caution">
    <text evidence="8">The sequence shown here is derived from an EMBL/GenBank/DDBJ whole genome shotgun (WGS) entry which is preliminary data.</text>
</comment>
<evidence type="ECO:0000259" key="7">
    <source>
        <dbReference type="PROSITE" id="PS50827"/>
    </source>
</evidence>
<feature type="compositionally biased region" description="Polar residues" evidence="5">
    <location>
        <begin position="1"/>
        <end position="18"/>
    </location>
</feature>
<dbReference type="SUPFAM" id="SSF46689">
    <property type="entry name" value="Homeodomain-like"/>
    <property type="match status" value="1"/>
</dbReference>
<reference evidence="8" key="1">
    <citation type="submission" date="2022-04" db="EMBL/GenBank/DDBJ databases">
        <title>A functionally conserved STORR gene fusion in Papaver species that diverged 16.8 million years ago.</title>
        <authorList>
            <person name="Catania T."/>
        </authorList>
    </citation>
    <scope>NUCLEOTIDE SEQUENCE</scope>
    <source>
        <strain evidence="8">S-188037</strain>
    </source>
</reference>
<feature type="DNA-binding region" description="Homeobox" evidence="3">
    <location>
        <begin position="26"/>
        <end position="75"/>
    </location>
</feature>
<keyword evidence="2 3" id="KW-0539">Nucleus</keyword>
<dbReference type="Pfam" id="PF15613">
    <property type="entry name" value="WSD"/>
    <property type="match status" value="1"/>
</dbReference>
<dbReference type="PANTHER" id="PTHR36968">
    <property type="entry name" value="HOMEOBOX-DDT DOMAIN PROTEIN RLT2"/>
    <property type="match status" value="1"/>
</dbReference>
<dbReference type="InterPro" id="IPR028941">
    <property type="entry name" value="WHIM2_dom"/>
</dbReference>
<dbReference type="EMBL" id="JAJJMB010004770">
    <property type="protein sequence ID" value="KAI3941805.1"/>
    <property type="molecule type" value="Genomic_DNA"/>
</dbReference>
<name>A0AAD4T7V0_9MAGN</name>
<feature type="domain" description="DDT" evidence="7">
    <location>
        <begin position="473"/>
        <end position="532"/>
    </location>
</feature>
<evidence type="ECO:0000256" key="2">
    <source>
        <dbReference type="ARBA" id="ARBA00023242"/>
    </source>
</evidence>
<protein>
    <recommendedName>
        <fullName evidence="10">Homeobox-DDT domain protein RLT3</fullName>
    </recommendedName>
</protein>
<dbReference type="PROSITE" id="PS50827">
    <property type="entry name" value="DDT"/>
    <property type="match status" value="1"/>
</dbReference>
<feature type="region of interest" description="Disordered" evidence="5">
    <location>
        <begin position="1"/>
        <end position="22"/>
    </location>
</feature>
<keyword evidence="9" id="KW-1185">Reference proteome</keyword>
<dbReference type="InterPro" id="IPR018501">
    <property type="entry name" value="DDT_dom"/>
</dbReference>
<feature type="compositionally biased region" description="Basic residues" evidence="5">
    <location>
        <begin position="365"/>
        <end position="378"/>
    </location>
</feature>
<dbReference type="Gene3D" id="1.10.10.60">
    <property type="entry name" value="Homeodomain-like"/>
    <property type="match status" value="1"/>
</dbReference>
<dbReference type="PROSITE" id="PS50071">
    <property type="entry name" value="HOMEOBOX_2"/>
    <property type="match status" value="1"/>
</dbReference>
<accession>A0AAD4T7V0</accession>
<keyword evidence="3 4" id="KW-0238">DNA-binding</keyword>
<dbReference type="SMART" id="SM00571">
    <property type="entry name" value="DDT"/>
    <property type="match status" value="1"/>
</dbReference>
<sequence>MGNDDMVTTSEQDNGINNHNRRKTPFQLESLENFYSEEPFPTQETLEDYAFVLNLTYKQVRGWFAEKRRRDKKGREGVELPSKKSMKGSCIKTGRCPAKKKNLRDCVSKKPNAYLSSKTSLSKMFKKDAGKSKCSNIRNHGEERLIDLFGKKDKSKQKKRKLSYIQDILPADYILEKVFRKDGPPLGVEFDSLPLGAFAHSAGTDACSFRSTCADNQRAPKRRKVSKSLILLQPEACKNKSVLVRHGIGKGLVLRHGIGKGLMLRHDMGEASMMRHGMGKGLMMKHGIGKGLMMRHGMGKGLMTARHAVNPNNIDIFSTDGRITVRKGNNLKLLKSQEATHQKTRKSVHQKLAEKQKSLRNKVQERRKRVVRKPKMQSRKNGNSNKSQQEECKLCSGESRDEDTSSAFAASLDDEELELRELQEGPNPPMCSANLVSNGIHSCSLCKDLLPRFPPIAVKMNLPFQMQPWVSSTELVKKLFKAIRFLYTHAVTVDMSPFTLDEFAQAFHDKDSLLLGEMHVALLKRLLSDVEVQLSSGLYSHASKDSRFLAFLHYAKDQELRVKFWNRSLNPLTWTEILRQVLIGAGFGSKQSVLRKKQLEKEGNVMIKYGLFPGTMKGELFSILSEQGNNGLKVPELANLLQISDLNLAETIDELEVQIYSTLSRDISLFEKISPSAYRVRNNPPSTELAGESDSEDSKSVDADDSGDSITSNSSDDDSEIDSGTSSLSIVKYKGHRKRKNSTVVANTEIDESHPGEMWVLGLMEGEYSDLSIEEKLDALVALVDLANAGSSQRVEDPSRITTERVPIVNHQGGGKIKRSSAAQLNVGNSFQGCISVDPLTTMSNHFGMEYPSRKGKGLCRKDGRYTSEAIRVDAMELNGHPLLSVYLGSDRRYNCYWLFLGPCNVKDPGHRRIYFESSEDGHWEVIDTEEALCALLSILDSRGTREARLVASLEKREALLSQSMSAAKMADKDINEQRQCDQSSPDTHSGEGSSPISDIDNSQILGEALNDSRSSSHSVISHYVKKKEDQKQKWDRLQAFDAWIWNSFYTNLNAVKYSKRSYLDSLAHCDSCHDLYWRDEKHCQVCHITFELDFDLEERYVIHAATCTEKESHIFPKHKVLSSQLQSLKAAIHAIEAVMPPGALVSSWTVSTHQLWVNRLRRTSSVAELFQVLSDFSGAIDENWLCQCSGDLGSKLVLDEIVVLFPTMPQTTSAIALWLAKLDTLLAPYLEKVNSGKAQAKQNTRQTRRSALR</sequence>
<dbReference type="InterPro" id="IPR001356">
    <property type="entry name" value="HD"/>
</dbReference>
<dbReference type="InterPro" id="IPR009057">
    <property type="entry name" value="Homeodomain-like_sf"/>
</dbReference>
<dbReference type="Proteomes" id="UP001202328">
    <property type="component" value="Unassembled WGS sequence"/>
</dbReference>
<dbReference type="Pfam" id="PF15612">
    <property type="entry name" value="WHIM1"/>
    <property type="match status" value="1"/>
</dbReference>
<keyword evidence="3 4" id="KW-0371">Homeobox</keyword>
<evidence type="ECO:0000256" key="3">
    <source>
        <dbReference type="PROSITE-ProRule" id="PRU00108"/>
    </source>
</evidence>
<feature type="region of interest" description="Disordered" evidence="5">
    <location>
        <begin position="336"/>
        <end position="406"/>
    </location>
</feature>
<evidence type="ECO:0000313" key="8">
    <source>
        <dbReference type="EMBL" id="KAI3941805.1"/>
    </source>
</evidence>
<dbReference type="CDD" id="cd00086">
    <property type="entry name" value="homeodomain"/>
    <property type="match status" value="1"/>
</dbReference>